<organism evidence="1 2">
    <name type="scientific">Streptomyces maoxianensis</name>
    <dbReference type="NCBI Taxonomy" id="1459942"/>
    <lineage>
        <taxon>Bacteria</taxon>
        <taxon>Bacillati</taxon>
        <taxon>Actinomycetota</taxon>
        <taxon>Actinomycetes</taxon>
        <taxon>Kitasatosporales</taxon>
        <taxon>Streptomycetaceae</taxon>
        <taxon>Streptomyces</taxon>
    </lineage>
</organism>
<gene>
    <name evidence="1" type="ORF">ACFO9E_08090</name>
</gene>
<sequence length="211" mass="23327">MELNMLEVARKGPAPLDGIVVLHAWRGSDGSWANGSADLRHGHVTFPLDPDCIPSRVQEKNCRWAGLGVPETVPGSRVRLTGEVYDDDRGTVWTSWHDDANPTPTYYYECDECGLRFSTSMAPDKTTHPVKAAVMTTGFGFDVQRGLFTASDEPGTLTVLLSCDLRSILRWVKLPQASFAYAREYGHLAGRQPVYEGPWCNGYSYAVLRSA</sequence>
<comment type="caution">
    <text evidence="1">The sequence shown here is derived from an EMBL/GenBank/DDBJ whole genome shotgun (WGS) entry which is preliminary data.</text>
</comment>
<accession>A0ABV9G3R4</accession>
<evidence type="ECO:0000313" key="2">
    <source>
        <dbReference type="Proteomes" id="UP001595993"/>
    </source>
</evidence>
<evidence type="ECO:0000313" key="1">
    <source>
        <dbReference type="EMBL" id="MFC4607774.1"/>
    </source>
</evidence>
<dbReference type="EMBL" id="JBHSFE010000007">
    <property type="protein sequence ID" value="MFC4607774.1"/>
    <property type="molecule type" value="Genomic_DNA"/>
</dbReference>
<reference evidence="2" key="1">
    <citation type="journal article" date="2019" name="Int. J. Syst. Evol. Microbiol.">
        <title>The Global Catalogue of Microorganisms (GCM) 10K type strain sequencing project: providing services to taxonomists for standard genome sequencing and annotation.</title>
        <authorList>
            <consortium name="The Broad Institute Genomics Platform"/>
            <consortium name="The Broad Institute Genome Sequencing Center for Infectious Disease"/>
            <person name="Wu L."/>
            <person name="Ma J."/>
        </authorList>
    </citation>
    <scope>NUCLEOTIDE SEQUENCE [LARGE SCALE GENOMIC DNA]</scope>
    <source>
        <strain evidence="2">CGMCC 4.7139</strain>
    </source>
</reference>
<proteinExistence type="predicted"/>
<keyword evidence="2" id="KW-1185">Reference proteome</keyword>
<dbReference type="Proteomes" id="UP001595993">
    <property type="component" value="Unassembled WGS sequence"/>
</dbReference>
<protein>
    <submittedName>
        <fullName evidence="1">Uncharacterized protein</fullName>
    </submittedName>
</protein>
<dbReference type="RefSeq" id="WP_381192842.1">
    <property type="nucleotide sequence ID" value="NZ_JBHSFE010000007.1"/>
</dbReference>
<name>A0ABV9G3R4_9ACTN</name>